<protein>
    <submittedName>
        <fullName evidence="4">Spermidine/putrescine-binding periplasmic protein</fullName>
    </submittedName>
</protein>
<keyword evidence="2" id="KW-0574">Periplasm</keyword>
<feature type="chain" id="PRO_5013301638" evidence="3">
    <location>
        <begin position="24"/>
        <end position="346"/>
    </location>
</feature>
<dbReference type="PANTHER" id="PTHR30222:SF2">
    <property type="entry name" value="ABC TRANSPORTER SUBSTRATE-BINDING PROTEIN"/>
    <property type="match status" value="1"/>
</dbReference>
<feature type="signal peptide" evidence="3">
    <location>
        <begin position="1"/>
        <end position="23"/>
    </location>
</feature>
<dbReference type="SUPFAM" id="SSF53850">
    <property type="entry name" value="Periplasmic binding protein-like II"/>
    <property type="match status" value="1"/>
</dbReference>
<organism evidence="4">
    <name type="scientific">uncultured Pleomorphomonas sp</name>
    <dbReference type="NCBI Taxonomy" id="442121"/>
    <lineage>
        <taxon>Bacteria</taxon>
        <taxon>Pseudomonadati</taxon>
        <taxon>Pseudomonadota</taxon>
        <taxon>Alphaproteobacteria</taxon>
        <taxon>Hyphomicrobiales</taxon>
        <taxon>Pleomorphomonadaceae</taxon>
        <taxon>Pleomorphomonas</taxon>
        <taxon>environmental samples</taxon>
    </lineage>
</organism>
<evidence type="ECO:0000256" key="2">
    <source>
        <dbReference type="ARBA" id="ARBA00022764"/>
    </source>
</evidence>
<dbReference type="EMBL" id="FMJD01000008">
    <property type="protein sequence ID" value="SCM76463.1"/>
    <property type="molecule type" value="Genomic_DNA"/>
</dbReference>
<keyword evidence="1 3" id="KW-0732">Signal</keyword>
<dbReference type="Pfam" id="PF13416">
    <property type="entry name" value="SBP_bac_8"/>
    <property type="match status" value="1"/>
</dbReference>
<dbReference type="CDD" id="cd13589">
    <property type="entry name" value="PBP2_polyamine_RpCGA009"/>
    <property type="match status" value="1"/>
</dbReference>
<reference evidence="4" key="1">
    <citation type="submission" date="2016-08" db="EMBL/GenBank/DDBJ databases">
        <authorList>
            <person name="Seilhamer J.J."/>
        </authorList>
    </citation>
    <scope>NUCLEOTIDE SEQUENCE</scope>
    <source>
        <strain evidence="4">86</strain>
    </source>
</reference>
<sequence>MLKRTSRILTLAAGIALSGPALARDLTIVSWGGALQDGQKVVYFEPFQAETGIKLIDESWDGGIGVLRAKIEGGNADWDVVEVESEELAIGCEEGLFEKLDYSKIGGKDAYLPAAVSDCGVGNIVWDFILAYDGDKLADGPKSWADFFDVEKFPGKRALRQGPKSNLEIALMADGVAPKDVYSVLKTPEGVERAFNKLDSIKSDVIFWKAGAQPPQLLASGEVVMTSAYNGRVTAANEQDKKNFKIVWNGALYTIDSWVILKDSPNIDAAYAFLDFAGKAERQKDLPKYVSYGVTNQAATTLIDPARLPVLPTAPENIANAQAIDDQFWLENLDRLNERFNKWAAQ</sequence>
<dbReference type="RefSeq" id="WP_288196633.1">
    <property type="nucleotide sequence ID" value="NZ_LT608334.1"/>
</dbReference>
<dbReference type="AlphaFoldDB" id="A0A212LFX4"/>
<name>A0A212LFX4_9HYPH</name>
<accession>A0A212LFX4</accession>
<gene>
    <name evidence="4" type="ORF">KL86PLE_40268</name>
</gene>
<evidence type="ECO:0000256" key="1">
    <source>
        <dbReference type="ARBA" id="ARBA00022729"/>
    </source>
</evidence>
<dbReference type="Gene3D" id="3.40.190.10">
    <property type="entry name" value="Periplasmic binding protein-like II"/>
    <property type="match status" value="2"/>
</dbReference>
<evidence type="ECO:0000256" key="3">
    <source>
        <dbReference type="SAM" id="SignalP"/>
    </source>
</evidence>
<proteinExistence type="predicted"/>
<dbReference type="PANTHER" id="PTHR30222">
    <property type="entry name" value="SPERMIDINE/PUTRESCINE-BINDING PERIPLASMIC PROTEIN"/>
    <property type="match status" value="1"/>
</dbReference>
<dbReference type="InterPro" id="IPR006059">
    <property type="entry name" value="SBP"/>
</dbReference>
<evidence type="ECO:0000313" key="4">
    <source>
        <dbReference type="EMBL" id="SCM76463.1"/>
    </source>
</evidence>